<keyword evidence="4 7" id="KW-1133">Transmembrane helix</keyword>
<comment type="similarity">
    <text evidence="2">Belongs to the CD225/Dispanin family.</text>
</comment>
<feature type="compositionally biased region" description="Pro residues" evidence="6">
    <location>
        <begin position="38"/>
        <end position="47"/>
    </location>
</feature>
<dbReference type="InterPro" id="IPR007593">
    <property type="entry name" value="CD225/Dispanin_fam"/>
</dbReference>
<dbReference type="EMBL" id="JAIWYP010000004">
    <property type="protein sequence ID" value="KAH3834832.1"/>
    <property type="molecule type" value="Genomic_DNA"/>
</dbReference>
<feature type="transmembrane region" description="Helical" evidence="7">
    <location>
        <begin position="96"/>
        <end position="119"/>
    </location>
</feature>
<dbReference type="InterPro" id="IPR051423">
    <property type="entry name" value="CD225/Dispanin"/>
</dbReference>
<evidence type="ECO:0000256" key="5">
    <source>
        <dbReference type="ARBA" id="ARBA00023136"/>
    </source>
</evidence>
<dbReference type="Proteomes" id="UP000828390">
    <property type="component" value="Unassembled WGS sequence"/>
</dbReference>
<keyword evidence="9" id="KW-1185">Reference proteome</keyword>
<feature type="region of interest" description="Disordered" evidence="6">
    <location>
        <begin position="24"/>
        <end position="59"/>
    </location>
</feature>
<organism evidence="8 9">
    <name type="scientific">Dreissena polymorpha</name>
    <name type="common">Zebra mussel</name>
    <name type="synonym">Mytilus polymorpha</name>
    <dbReference type="NCBI Taxonomy" id="45954"/>
    <lineage>
        <taxon>Eukaryota</taxon>
        <taxon>Metazoa</taxon>
        <taxon>Spiralia</taxon>
        <taxon>Lophotrochozoa</taxon>
        <taxon>Mollusca</taxon>
        <taxon>Bivalvia</taxon>
        <taxon>Autobranchia</taxon>
        <taxon>Heteroconchia</taxon>
        <taxon>Euheterodonta</taxon>
        <taxon>Imparidentia</taxon>
        <taxon>Neoheterodontei</taxon>
        <taxon>Myida</taxon>
        <taxon>Dreissenoidea</taxon>
        <taxon>Dreissenidae</taxon>
        <taxon>Dreissena</taxon>
    </lineage>
</organism>
<accession>A0A9D4K812</accession>
<sequence length="167" mass="18021">MTVSSLQHGSHHSPAFEQTVPDFHSKDQLQGQSQDQPVYPPSLPYPGGPYTSQGPNSDQQLYAQSIPGQQYVASQVIDTQPCQLSAYRVTTRPSDYMIPAILATVCCFCPTGIVAIYYAHMTNKMTIAGKMEGANRSANVAKALIIASVFVGVICLILMAVRQSGIL</sequence>
<dbReference type="PANTHER" id="PTHR14948">
    <property type="entry name" value="NG5"/>
    <property type="match status" value="1"/>
</dbReference>
<comment type="caution">
    <text evidence="8">The sequence shown here is derived from an EMBL/GenBank/DDBJ whole genome shotgun (WGS) entry which is preliminary data.</text>
</comment>
<evidence type="ECO:0000256" key="4">
    <source>
        <dbReference type="ARBA" id="ARBA00022989"/>
    </source>
</evidence>
<reference evidence="8" key="1">
    <citation type="journal article" date="2019" name="bioRxiv">
        <title>The Genome of the Zebra Mussel, Dreissena polymorpha: A Resource for Invasive Species Research.</title>
        <authorList>
            <person name="McCartney M.A."/>
            <person name="Auch B."/>
            <person name="Kono T."/>
            <person name="Mallez S."/>
            <person name="Zhang Y."/>
            <person name="Obille A."/>
            <person name="Becker A."/>
            <person name="Abrahante J.E."/>
            <person name="Garbe J."/>
            <person name="Badalamenti J.P."/>
            <person name="Herman A."/>
            <person name="Mangelson H."/>
            <person name="Liachko I."/>
            <person name="Sullivan S."/>
            <person name="Sone E.D."/>
            <person name="Koren S."/>
            <person name="Silverstein K.A.T."/>
            <person name="Beckman K.B."/>
            <person name="Gohl D.M."/>
        </authorList>
    </citation>
    <scope>NUCLEOTIDE SEQUENCE</scope>
    <source>
        <strain evidence="8">Duluth1</strain>
        <tissue evidence="8">Whole animal</tissue>
    </source>
</reference>
<proteinExistence type="inferred from homology"/>
<dbReference type="AlphaFoldDB" id="A0A9D4K812"/>
<evidence type="ECO:0000313" key="9">
    <source>
        <dbReference type="Proteomes" id="UP000828390"/>
    </source>
</evidence>
<evidence type="ECO:0000256" key="1">
    <source>
        <dbReference type="ARBA" id="ARBA00004370"/>
    </source>
</evidence>
<dbReference type="Pfam" id="PF04505">
    <property type="entry name" value="CD225"/>
    <property type="match status" value="1"/>
</dbReference>
<name>A0A9D4K812_DREPO</name>
<evidence type="ECO:0000256" key="2">
    <source>
        <dbReference type="ARBA" id="ARBA00006843"/>
    </source>
</evidence>
<dbReference type="PANTHER" id="PTHR14948:SF25">
    <property type="entry name" value="DUF4190 DOMAIN-CONTAINING PROTEIN"/>
    <property type="match status" value="1"/>
</dbReference>
<evidence type="ECO:0000313" key="8">
    <source>
        <dbReference type="EMBL" id="KAH3834832.1"/>
    </source>
</evidence>
<evidence type="ECO:0000256" key="7">
    <source>
        <dbReference type="SAM" id="Phobius"/>
    </source>
</evidence>
<keyword evidence="3 7" id="KW-0812">Transmembrane</keyword>
<evidence type="ECO:0000256" key="6">
    <source>
        <dbReference type="SAM" id="MobiDB-lite"/>
    </source>
</evidence>
<evidence type="ECO:0000256" key="3">
    <source>
        <dbReference type="ARBA" id="ARBA00022692"/>
    </source>
</evidence>
<reference evidence="8" key="2">
    <citation type="submission" date="2020-11" db="EMBL/GenBank/DDBJ databases">
        <authorList>
            <person name="McCartney M.A."/>
            <person name="Auch B."/>
            <person name="Kono T."/>
            <person name="Mallez S."/>
            <person name="Becker A."/>
            <person name="Gohl D.M."/>
            <person name="Silverstein K.A.T."/>
            <person name="Koren S."/>
            <person name="Bechman K.B."/>
            <person name="Herman A."/>
            <person name="Abrahante J.E."/>
            <person name="Garbe J."/>
        </authorList>
    </citation>
    <scope>NUCLEOTIDE SEQUENCE</scope>
    <source>
        <strain evidence="8">Duluth1</strain>
        <tissue evidence="8">Whole animal</tissue>
    </source>
</reference>
<comment type="subcellular location">
    <subcellularLocation>
        <location evidence="1">Membrane</location>
    </subcellularLocation>
</comment>
<protein>
    <submittedName>
        <fullName evidence="8">Uncharacterized protein</fullName>
    </submittedName>
</protein>
<keyword evidence="5 7" id="KW-0472">Membrane</keyword>
<dbReference type="GO" id="GO:0016020">
    <property type="term" value="C:membrane"/>
    <property type="evidence" value="ECO:0007669"/>
    <property type="project" value="UniProtKB-SubCell"/>
</dbReference>
<gene>
    <name evidence="8" type="ORF">DPMN_108165</name>
</gene>
<feature type="transmembrane region" description="Helical" evidence="7">
    <location>
        <begin position="140"/>
        <end position="161"/>
    </location>
</feature>